<dbReference type="AlphaFoldDB" id="A0AAN2BIZ0"/>
<protein>
    <submittedName>
        <fullName evidence="1">Uncharacterized protein</fullName>
    </submittedName>
</protein>
<evidence type="ECO:0000313" key="1">
    <source>
        <dbReference type="EMBL" id="BCD96376.1"/>
    </source>
</evidence>
<accession>A0AAN2BIZ0</accession>
<dbReference type="KEGG" id="marq:MARGE09_P0576"/>
<keyword evidence="2" id="KW-1185">Reference proteome</keyword>
<name>A0AAN2BIZ0_9GAMM</name>
<gene>
    <name evidence="1" type="ORF">MARGE09_P0576</name>
</gene>
<proteinExistence type="predicted"/>
<reference evidence="1 2" key="1">
    <citation type="journal article" date="2022" name="IScience">
        <title>An ultrasensitive nanofiber-based assay for enzymatic hydrolysis and deep-sea microbial degradation of cellulose.</title>
        <authorList>
            <person name="Tsudome M."/>
            <person name="Tachioka M."/>
            <person name="Miyazaki M."/>
            <person name="Uchimura K."/>
            <person name="Tsuda M."/>
            <person name="Takaki Y."/>
            <person name="Deguchi S."/>
        </authorList>
    </citation>
    <scope>NUCLEOTIDE SEQUENCE [LARGE SCALE GENOMIC DNA]</scope>
    <source>
        <strain evidence="1 2">GE09</strain>
    </source>
</reference>
<sequence length="101" mass="11079">MTLNTKTLLLLAGWILAGLASVALIAQHMKWSEQQARWQTELGQQQQRVVELELIIAELHTDIDESGPTISETATKTGSAISNVFDRVRSSFSRGGVPSDE</sequence>
<organism evidence="1 2">
    <name type="scientific">Marinagarivorans cellulosilyticus</name>
    <dbReference type="NCBI Taxonomy" id="2721545"/>
    <lineage>
        <taxon>Bacteria</taxon>
        <taxon>Pseudomonadati</taxon>
        <taxon>Pseudomonadota</taxon>
        <taxon>Gammaproteobacteria</taxon>
        <taxon>Cellvibrionales</taxon>
        <taxon>Cellvibrionaceae</taxon>
        <taxon>Marinagarivorans</taxon>
    </lineage>
</organism>
<evidence type="ECO:0000313" key="2">
    <source>
        <dbReference type="Proteomes" id="UP001320119"/>
    </source>
</evidence>
<dbReference type="RefSeq" id="WP_236985879.1">
    <property type="nucleotide sequence ID" value="NZ_AP023086.1"/>
</dbReference>
<dbReference type="EMBL" id="AP023086">
    <property type="protein sequence ID" value="BCD96376.1"/>
    <property type="molecule type" value="Genomic_DNA"/>
</dbReference>
<dbReference type="Proteomes" id="UP001320119">
    <property type="component" value="Chromosome"/>
</dbReference>